<name>A0ABW1I3U3_9PSEU</name>
<organism evidence="1 2">
    <name type="scientific">Pseudonocardia lutea</name>
    <dbReference type="NCBI Taxonomy" id="2172015"/>
    <lineage>
        <taxon>Bacteria</taxon>
        <taxon>Bacillati</taxon>
        <taxon>Actinomycetota</taxon>
        <taxon>Actinomycetes</taxon>
        <taxon>Pseudonocardiales</taxon>
        <taxon>Pseudonocardiaceae</taxon>
        <taxon>Pseudonocardia</taxon>
    </lineage>
</organism>
<dbReference type="RefSeq" id="WP_379563594.1">
    <property type="nucleotide sequence ID" value="NZ_JBHSQK010000005.1"/>
</dbReference>
<gene>
    <name evidence="1" type="ORF">ACFQH9_02175</name>
</gene>
<sequence>MADVRRMDDPWRTIRDLKRELADLKATVLSRLGTHTHPDLGGGGGVTDHGALTGLGDDDHPQYLTQARGDARYYTETEIDGFFAGLADVATSGAYADLTGTPTIPDSPDDIGAQPLDSDLTTIAGLTPTNGQLLRRVSGAWAAYTMSASDITTGTLPFAQLPTGTGASQVAVGNHNHDGRYYTETETDSLLSAKADSADLAAVATSGDYDDLINAPAAYTDEQVRDVMGTTLVAGSNVTITPDDAGDTITISATPGGGGVTDHGALTGLGDDDHTQYLNNTRGDARYYTKTQSDAAYQPLDSDLTAIGGLVPTNNDIIQRKSGAWTNRTPAQLKTDLALAKGDVGLGNVTNDAQIPKSLVDAKGDLLVGTANDTPARVAVGTNGQVLTADSSQASGVKWADLPGGSTYKYKNSLQYDDSGFVVTDNDLQFNVVANSVYIIEGFLSLYGVGNMIFFVNCPSGASISWSVRALDLTNGTFGDVTGPIDTVVQSVSGTVTVKVLSLGPTYGSGTFNGLLRTAGTAGTFSIAYSRSSGSTIAGLSYDSWMKLTKVA</sequence>
<evidence type="ECO:0008006" key="3">
    <source>
        <dbReference type="Google" id="ProtNLM"/>
    </source>
</evidence>
<evidence type="ECO:0000313" key="2">
    <source>
        <dbReference type="Proteomes" id="UP001596119"/>
    </source>
</evidence>
<protein>
    <recommendedName>
        <fullName evidence="3">Tail fiber-like repeat protein</fullName>
    </recommendedName>
</protein>
<evidence type="ECO:0000313" key="1">
    <source>
        <dbReference type="EMBL" id="MFC5947084.1"/>
    </source>
</evidence>
<comment type="caution">
    <text evidence="1">The sequence shown here is derived from an EMBL/GenBank/DDBJ whole genome shotgun (WGS) entry which is preliminary data.</text>
</comment>
<proteinExistence type="predicted"/>
<accession>A0ABW1I3U3</accession>
<dbReference type="EMBL" id="JBHSQK010000005">
    <property type="protein sequence ID" value="MFC5947084.1"/>
    <property type="molecule type" value="Genomic_DNA"/>
</dbReference>
<keyword evidence="2" id="KW-1185">Reference proteome</keyword>
<dbReference type="Proteomes" id="UP001596119">
    <property type="component" value="Unassembled WGS sequence"/>
</dbReference>
<reference evidence="2" key="1">
    <citation type="journal article" date="2019" name="Int. J. Syst. Evol. Microbiol.">
        <title>The Global Catalogue of Microorganisms (GCM) 10K type strain sequencing project: providing services to taxonomists for standard genome sequencing and annotation.</title>
        <authorList>
            <consortium name="The Broad Institute Genomics Platform"/>
            <consortium name="The Broad Institute Genome Sequencing Center for Infectious Disease"/>
            <person name="Wu L."/>
            <person name="Ma J."/>
        </authorList>
    </citation>
    <scope>NUCLEOTIDE SEQUENCE [LARGE SCALE GENOMIC DNA]</scope>
    <source>
        <strain evidence="2">CGMCC 4.7397</strain>
    </source>
</reference>